<organism evidence="1 2">
    <name type="scientific">Didymodactylos carnosus</name>
    <dbReference type="NCBI Taxonomy" id="1234261"/>
    <lineage>
        <taxon>Eukaryota</taxon>
        <taxon>Metazoa</taxon>
        <taxon>Spiralia</taxon>
        <taxon>Gnathifera</taxon>
        <taxon>Rotifera</taxon>
        <taxon>Eurotatoria</taxon>
        <taxon>Bdelloidea</taxon>
        <taxon>Philodinida</taxon>
        <taxon>Philodinidae</taxon>
        <taxon>Didymodactylos</taxon>
    </lineage>
</organism>
<protein>
    <submittedName>
        <fullName evidence="1">Uncharacterized protein</fullName>
    </submittedName>
</protein>
<name>A0A8S3A5J2_9BILA</name>
<dbReference type="Proteomes" id="UP000681722">
    <property type="component" value="Unassembled WGS sequence"/>
</dbReference>
<gene>
    <name evidence="1" type="ORF">SRO942_LOCUS51319</name>
</gene>
<accession>A0A8S3A5J2</accession>
<proteinExistence type="predicted"/>
<dbReference type="AlphaFoldDB" id="A0A8S3A5J2"/>
<comment type="caution">
    <text evidence="1">The sequence shown here is derived from an EMBL/GenBank/DDBJ whole genome shotgun (WGS) entry which is preliminary data.</text>
</comment>
<dbReference type="EMBL" id="CAJOBC010160037">
    <property type="protein sequence ID" value="CAF4695542.1"/>
    <property type="molecule type" value="Genomic_DNA"/>
</dbReference>
<feature type="non-terminal residue" evidence="1">
    <location>
        <position position="1"/>
    </location>
</feature>
<evidence type="ECO:0000313" key="2">
    <source>
        <dbReference type="Proteomes" id="UP000681722"/>
    </source>
</evidence>
<sequence length="118" mass="14345">IALLITKIEEISDENTYEKINIDQLIIQIRDCNLNEENVEEFTNLLINLQLNQWSMKFKHFKFIKNVNNIIQMDRKNDQTEKFRQTFSNIIYYLYALNNKNELLVEKLLKIFKEKSHF</sequence>
<reference evidence="1" key="1">
    <citation type="submission" date="2021-02" db="EMBL/GenBank/DDBJ databases">
        <authorList>
            <person name="Nowell W R."/>
        </authorList>
    </citation>
    <scope>NUCLEOTIDE SEQUENCE</scope>
</reference>
<feature type="non-terminal residue" evidence="1">
    <location>
        <position position="118"/>
    </location>
</feature>
<evidence type="ECO:0000313" key="1">
    <source>
        <dbReference type="EMBL" id="CAF4695542.1"/>
    </source>
</evidence>